<sequence>MREFESREEEEEGVKGVRVRGVRRIRIKGGGIEDDLEVELEKKYKELEEELEEKLEKAELEEKELE</sequence>
<dbReference type="EMBL" id="JADCNM010000005">
    <property type="protein sequence ID" value="KAG0481782.1"/>
    <property type="molecule type" value="Genomic_DNA"/>
</dbReference>
<dbReference type="Proteomes" id="UP000639772">
    <property type="component" value="Unassembled WGS sequence"/>
</dbReference>
<accession>A0A835R9E4</accession>
<keyword evidence="1" id="KW-0175">Coiled coil</keyword>
<reference evidence="2 3" key="1">
    <citation type="journal article" date="2020" name="Nat. Food">
        <title>A phased Vanilla planifolia genome enables genetic improvement of flavour and production.</title>
        <authorList>
            <person name="Hasing T."/>
            <person name="Tang H."/>
            <person name="Brym M."/>
            <person name="Khazi F."/>
            <person name="Huang T."/>
            <person name="Chambers A.H."/>
        </authorList>
    </citation>
    <scope>NUCLEOTIDE SEQUENCE [LARGE SCALE GENOMIC DNA]</scope>
    <source>
        <tissue evidence="2">Leaf</tissue>
    </source>
</reference>
<protein>
    <submittedName>
        <fullName evidence="2">Uncharacterized protein</fullName>
    </submittedName>
</protein>
<proteinExistence type="predicted"/>
<name>A0A835R9E4_VANPL</name>
<organism evidence="2 3">
    <name type="scientific">Vanilla planifolia</name>
    <name type="common">Vanilla</name>
    <dbReference type="NCBI Taxonomy" id="51239"/>
    <lineage>
        <taxon>Eukaryota</taxon>
        <taxon>Viridiplantae</taxon>
        <taxon>Streptophyta</taxon>
        <taxon>Embryophyta</taxon>
        <taxon>Tracheophyta</taxon>
        <taxon>Spermatophyta</taxon>
        <taxon>Magnoliopsida</taxon>
        <taxon>Liliopsida</taxon>
        <taxon>Asparagales</taxon>
        <taxon>Orchidaceae</taxon>
        <taxon>Vanilloideae</taxon>
        <taxon>Vanilleae</taxon>
        <taxon>Vanilla</taxon>
    </lineage>
</organism>
<feature type="coiled-coil region" evidence="1">
    <location>
        <begin position="33"/>
        <end position="64"/>
    </location>
</feature>
<gene>
    <name evidence="2" type="ORF">HPP92_009866</name>
</gene>
<evidence type="ECO:0000313" key="3">
    <source>
        <dbReference type="Proteomes" id="UP000639772"/>
    </source>
</evidence>
<evidence type="ECO:0000313" key="2">
    <source>
        <dbReference type="EMBL" id="KAG0481782.1"/>
    </source>
</evidence>
<comment type="caution">
    <text evidence="2">The sequence shown here is derived from an EMBL/GenBank/DDBJ whole genome shotgun (WGS) entry which is preliminary data.</text>
</comment>
<evidence type="ECO:0000256" key="1">
    <source>
        <dbReference type="SAM" id="Coils"/>
    </source>
</evidence>
<dbReference type="AlphaFoldDB" id="A0A835R9E4"/>